<evidence type="ECO:0000256" key="3">
    <source>
        <dbReference type="ARBA" id="ARBA00022670"/>
    </source>
</evidence>
<evidence type="ECO:0000256" key="2">
    <source>
        <dbReference type="ARBA" id="ARBA00005228"/>
    </source>
</evidence>
<dbReference type="SUPFAM" id="SSF53474">
    <property type="entry name" value="alpha/beta-Hydrolases"/>
    <property type="match status" value="1"/>
</dbReference>
<keyword evidence="11" id="KW-1185">Reference proteome</keyword>
<evidence type="ECO:0000256" key="6">
    <source>
        <dbReference type="ARBA" id="ARBA00045448"/>
    </source>
</evidence>
<evidence type="ECO:0000256" key="4">
    <source>
        <dbReference type="ARBA" id="ARBA00022801"/>
    </source>
</evidence>
<dbReference type="EMBL" id="KK914437">
    <property type="protein sequence ID" value="KDP36409.1"/>
    <property type="molecule type" value="Genomic_DNA"/>
</dbReference>
<dbReference type="Gene3D" id="3.40.50.1820">
    <property type="entry name" value="alpha/beta hydrolase"/>
    <property type="match status" value="1"/>
</dbReference>
<dbReference type="Proteomes" id="UP000027138">
    <property type="component" value="Unassembled WGS sequence"/>
</dbReference>
<organism evidence="10 11">
    <name type="scientific">Jatropha curcas</name>
    <name type="common">Barbados nut</name>
    <dbReference type="NCBI Taxonomy" id="180498"/>
    <lineage>
        <taxon>Eukaryota</taxon>
        <taxon>Viridiplantae</taxon>
        <taxon>Streptophyta</taxon>
        <taxon>Embryophyta</taxon>
        <taxon>Tracheophyta</taxon>
        <taxon>Spermatophyta</taxon>
        <taxon>Magnoliopsida</taxon>
        <taxon>eudicotyledons</taxon>
        <taxon>Gunneridae</taxon>
        <taxon>Pentapetalae</taxon>
        <taxon>rosids</taxon>
        <taxon>fabids</taxon>
        <taxon>Malpighiales</taxon>
        <taxon>Euphorbiaceae</taxon>
        <taxon>Crotonoideae</taxon>
        <taxon>Jatropheae</taxon>
        <taxon>Jatropha</taxon>
    </lineage>
</organism>
<keyword evidence="5 7" id="KW-0720">Serine protease</keyword>
<dbReference type="GO" id="GO:0006508">
    <property type="term" value="P:proteolysis"/>
    <property type="evidence" value="ECO:0007669"/>
    <property type="project" value="UniProtKB-KW"/>
</dbReference>
<evidence type="ECO:0000256" key="7">
    <source>
        <dbReference type="RuleBase" id="RU368024"/>
    </source>
</evidence>
<dbReference type="Pfam" id="PF02897">
    <property type="entry name" value="Peptidase_S9_N"/>
    <property type="match status" value="1"/>
</dbReference>
<dbReference type="STRING" id="180498.A0A067KX24"/>
<dbReference type="PRINTS" id="PR00862">
    <property type="entry name" value="PROLIGOPTASE"/>
</dbReference>
<dbReference type="GO" id="GO:0004252">
    <property type="term" value="F:serine-type endopeptidase activity"/>
    <property type="evidence" value="ECO:0007669"/>
    <property type="project" value="UniProtKB-UniRule"/>
</dbReference>
<dbReference type="InterPro" id="IPR002470">
    <property type="entry name" value="Peptidase_S9A"/>
</dbReference>
<protein>
    <recommendedName>
        <fullName evidence="7">Prolyl endopeptidase</fullName>
        <ecNumber evidence="7">3.4.21.-</ecNumber>
    </recommendedName>
</protein>
<sequence>MKSPPFPKKAENVMELFGDVRVDHYYWLRDDSRSDPEILSHLEAENAYTESVMAGTKQFEEQLFAEIRGRIKEDDISVPKRKGPYYYYTRTLEDKEYVQHCRRYIPNHETPPTVHDVMPTGPNDPPEEVLLDENVKAQGHEYYAIDDFKVSPNHKLAAYAEDTKGDEIDTLYIIDLETQALVEEPLTDVTSFFEWAGNSFLVYVTMDELHRAYKVWLHKLGTDQSSDSCLYHEKDDKFCLTLQASESEKYLFITSDSRNTRFTLYIDVSAPEDGAKVLAPRVDGTDISVSHRGNHFFIQRRTDELFNSELLACPVNDISATTVLIPHRKSIKIWDVQIFADHLAVYERENGLPTIMVYRLPAVDEPLTSLKGGQRVEFIDPVYCVDGEESQFSSSILRFRYSSLRTPCSIYDYDMNTGTSALKWIETVLGGFDSSNYVTERQWATASDGTKIPISVVYRKDIVKLDGSHPLLLYGYGSYEMAEDPTFKSSRISLLDRGFIYAMAHVRGGGEMGRQWYEDGKLLKKKNTFTDFIDCAEYLIEQKYCSKEKLCIEGRSAGGLLIGSVLNMRPDLFKAAVAGVPFVDVLTTMLDPSIPLTTEEWEEWGDPREEEYYHYIKSYSPVDNVKPQNYPNILVTTGLHDPRVMYSEPAKFVAKLRDMKTDDNLLLLKCDLCAGHSSKSGRFERLQEDAFKYTFLMKVLNMIPDLGSS</sequence>
<dbReference type="GO" id="GO:0005829">
    <property type="term" value="C:cytosol"/>
    <property type="evidence" value="ECO:0007669"/>
    <property type="project" value="TreeGrafter"/>
</dbReference>
<dbReference type="FunFam" id="3.40.50.1820:FF:000005">
    <property type="entry name" value="Prolyl endopeptidase"/>
    <property type="match status" value="1"/>
</dbReference>
<dbReference type="MEROPS" id="S09.010"/>
<evidence type="ECO:0000256" key="5">
    <source>
        <dbReference type="ARBA" id="ARBA00022825"/>
    </source>
</evidence>
<name>A0A067KX24_JATCU</name>
<dbReference type="PANTHER" id="PTHR11757">
    <property type="entry name" value="PROTEASE FAMILY S9A OLIGOPEPTIDASE"/>
    <property type="match status" value="1"/>
</dbReference>
<dbReference type="Gene3D" id="2.130.10.120">
    <property type="entry name" value="Prolyl oligopeptidase, N-terminal domain"/>
    <property type="match status" value="1"/>
</dbReference>
<comment type="catalytic activity">
    <reaction evidence="1">
        <text>Hydrolysis of Pro-|-Xaa &gt;&gt; Ala-|-Xaa in oligopeptides.</text>
        <dbReference type="EC" id="3.4.21.26"/>
    </reaction>
</comment>
<keyword evidence="4 7" id="KW-0378">Hydrolase</keyword>
<dbReference type="InterPro" id="IPR023302">
    <property type="entry name" value="Pept_S9A_N"/>
</dbReference>
<proteinExistence type="inferred from homology"/>
<feature type="domain" description="Peptidase S9 prolyl oligopeptidase catalytic" evidence="8">
    <location>
        <begin position="486"/>
        <end position="701"/>
    </location>
</feature>
<dbReference type="PANTHER" id="PTHR11757:SF19">
    <property type="entry name" value="PROLYL ENDOPEPTIDASE-LIKE"/>
    <property type="match status" value="1"/>
</dbReference>
<comment type="similarity">
    <text evidence="2 7">Belongs to the peptidase S9A family.</text>
</comment>
<evidence type="ECO:0000313" key="10">
    <source>
        <dbReference type="EMBL" id="KDP36409.1"/>
    </source>
</evidence>
<feature type="domain" description="Peptidase S9A N-terminal" evidence="9">
    <location>
        <begin position="4"/>
        <end position="421"/>
    </location>
</feature>
<evidence type="ECO:0000259" key="8">
    <source>
        <dbReference type="Pfam" id="PF00326"/>
    </source>
</evidence>
<dbReference type="OrthoDB" id="248387at2759"/>
<reference evidence="10 11" key="1">
    <citation type="journal article" date="2014" name="PLoS ONE">
        <title>Global Analysis of Gene Expression Profiles in Physic Nut (Jatropha curcas L.) Seedlings Exposed to Salt Stress.</title>
        <authorList>
            <person name="Zhang L."/>
            <person name="Zhang C."/>
            <person name="Wu P."/>
            <person name="Chen Y."/>
            <person name="Li M."/>
            <person name="Jiang H."/>
            <person name="Wu G."/>
        </authorList>
    </citation>
    <scope>NUCLEOTIDE SEQUENCE [LARGE SCALE GENOMIC DNA]</scope>
    <source>
        <strain evidence="11">cv. GZQX0401</strain>
        <tissue evidence="10">Young leaves</tissue>
    </source>
</reference>
<evidence type="ECO:0000256" key="1">
    <source>
        <dbReference type="ARBA" id="ARBA00001070"/>
    </source>
</evidence>
<dbReference type="InterPro" id="IPR029058">
    <property type="entry name" value="AB_hydrolase_fold"/>
</dbReference>
<gene>
    <name evidence="10" type="ORF">JCGZ_08678</name>
</gene>
<accession>A0A067KX24</accession>
<evidence type="ECO:0000259" key="9">
    <source>
        <dbReference type="Pfam" id="PF02897"/>
    </source>
</evidence>
<dbReference type="Pfam" id="PF00326">
    <property type="entry name" value="Peptidase_S9"/>
    <property type="match status" value="1"/>
</dbReference>
<comment type="function">
    <text evidence="6">Serine peptidase whose precise substrate specificity remains unclear. Does not cleave peptides after a arginine or lysine residue. Regulates trans-Golgi network morphology and sorting by regulating the membrane binding of the AP-1 complex. May play a role in the regulation of synaptic vesicle exocytosis.</text>
</comment>
<dbReference type="EC" id="3.4.21.-" evidence="7"/>
<dbReference type="InterPro" id="IPR051543">
    <property type="entry name" value="Serine_Peptidase_S9A"/>
</dbReference>
<dbReference type="SUPFAM" id="SSF50993">
    <property type="entry name" value="Peptidase/esterase 'gauge' domain"/>
    <property type="match status" value="1"/>
</dbReference>
<keyword evidence="3 7" id="KW-0645">Protease</keyword>
<dbReference type="AlphaFoldDB" id="A0A067KX24"/>
<evidence type="ECO:0000313" key="11">
    <source>
        <dbReference type="Proteomes" id="UP000027138"/>
    </source>
</evidence>
<dbReference type="InterPro" id="IPR001375">
    <property type="entry name" value="Peptidase_S9_cat"/>
</dbReference>